<feature type="region of interest" description="Disordered" evidence="1">
    <location>
        <begin position="1"/>
        <end position="26"/>
    </location>
</feature>
<dbReference type="InterPro" id="IPR000998">
    <property type="entry name" value="MAM_dom"/>
</dbReference>
<dbReference type="Proteomes" id="UP000887565">
    <property type="component" value="Unplaced"/>
</dbReference>
<dbReference type="AlphaFoldDB" id="A0A915HTX5"/>
<dbReference type="InterPro" id="IPR013320">
    <property type="entry name" value="ConA-like_dom_sf"/>
</dbReference>
<protein>
    <submittedName>
        <fullName evidence="4">MAM domain-containing protein</fullName>
    </submittedName>
</protein>
<keyword evidence="3" id="KW-1185">Reference proteome</keyword>
<dbReference type="Gene3D" id="2.60.120.200">
    <property type="match status" value="1"/>
</dbReference>
<evidence type="ECO:0000256" key="1">
    <source>
        <dbReference type="SAM" id="MobiDB-lite"/>
    </source>
</evidence>
<dbReference type="SUPFAM" id="SSF49899">
    <property type="entry name" value="Concanavalin A-like lectins/glucanases"/>
    <property type="match status" value="1"/>
</dbReference>
<name>A0A915HTX5_ROMCU</name>
<feature type="domain" description="MAM" evidence="2">
    <location>
        <begin position="47"/>
        <end position="222"/>
    </location>
</feature>
<evidence type="ECO:0000259" key="2">
    <source>
        <dbReference type="Pfam" id="PF00629"/>
    </source>
</evidence>
<evidence type="ECO:0000313" key="3">
    <source>
        <dbReference type="Proteomes" id="UP000887565"/>
    </source>
</evidence>
<proteinExistence type="predicted"/>
<organism evidence="3 4">
    <name type="scientific">Romanomermis culicivorax</name>
    <name type="common">Nematode worm</name>
    <dbReference type="NCBI Taxonomy" id="13658"/>
    <lineage>
        <taxon>Eukaryota</taxon>
        <taxon>Metazoa</taxon>
        <taxon>Ecdysozoa</taxon>
        <taxon>Nematoda</taxon>
        <taxon>Enoplea</taxon>
        <taxon>Dorylaimia</taxon>
        <taxon>Mermithida</taxon>
        <taxon>Mermithoidea</taxon>
        <taxon>Mermithidae</taxon>
        <taxon>Romanomermis</taxon>
    </lineage>
</organism>
<dbReference type="Pfam" id="PF00629">
    <property type="entry name" value="MAM"/>
    <property type="match status" value="1"/>
</dbReference>
<sequence length="223" mass="24596">RGTSSAGTSSSVPTASTRTVASSTAAAVSLTTPPRRMFENPCEALNCSFEKDMCNYYNSPRQMTAWKRVHKNIDTEQLSDIWTNDKYFLSTKIDQNSTAGASGKKDPAVAVLGSQHFNLKPGVEYILKLDYFAKGNIQSRAENGVRICFVQSGGDPAKDYENRRCSRLNTTLTNQSESGYEGWKHLAIPLGGKVYRIYFITIKQNLPTNVTYGIDNIALEGCP</sequence>
<feature type="compositionally biased region" description="Low complexity" evidence="1">
    <location>
        <begin position="8"/>
        <end position="26"/>
    </location>
</feature>
<dbReference type="WBParaSite" id="nRc.2.0.1.t04857-RA">
    <property type="protein sequence ID" value="nRc.2.0.1.t04857-RA"/>
    <property type="gene ID" value="nRc.2.0.1.g04857"/>
</dbReference>
<accession>A0A915HTX5</accession>
<evidence type="ECO:0000313" key="4">
    <source>
        <dbReference type="WBParaSite" id="nRc.2.0.1.t04857-RA"/>
    </source>
</evidence>
<dbReference type="GO" id="GO:0016020">
    <property type="term" value="C:membrane"/>
    <property type="evidence" value="ECO:0007669"/>
    <property type="project" value="InterPro"/>
</dbReference>
<reference evidence="4" key="1">
    <citation type="submission" date="2022-11" db="UniProtKB">
        <authorList>
            <consortium name="WormBaseParasite"/>
        </authorList>
    </citation>
    <scope>IDENTIFICATION</scope>
</reference>